<organism evidence="2 3">
    <name type="scientific">Brassica cretica</name>
    <name type="common">Mustard</name>
    <dbReference type="NCBI Taxonomy" id="69181"/>
    <lineage>
        <taxon>Eukaryota</taxon>
        <taxon>Viridiplantae</taxon>
        <taxon>Streptophyta</taxon>
        <taxon>Embryophyta</taxon>
        <taxon>Tracheophyta</taxon>
        <taxon>Spermatophyta</taxon>
        <taxon>Magnoliopsida</taxon>
        <taxon>eudicotyledons</taxon>
        <taxon>Gunneridae</taxon>
        <taxon>Pentapetalae</taxon>
        <taxon>rosids</taxon>
        <taxon>malvids</taxon>
        <taxon>Brassicales</taxon>
        <taxon>Brassicaceae</taxon>
        <taxon>Brassiceae</taxon>
        <taxon>Brassica</taxon>
    </lineage>
</organism>
<evidence type="ECO:0000313" key="2">
    <source>
        <dbReference type="EMBL" id="KAF2617756.1"/>
    </source>
</evidence>
<protein>
    <submittedName>
        <fullName evidence="2">Uncharacterized protein</fullName>
    </submittedName>
</protein>
<gene>
    <name evidence="2" type="ORF">F2Q68_00038662</name>
</gene>
<sequence length="168" mass="18994">MEEPPGSPIASGKEARTPVQPRAHRGHYNFKNLRVPVKRSPDLHLRVPIQPQRSEYDFRKRIEPLCGLKRIRVITSPKNLRVPMRPQGPNTNIIVPVRSPDLKENPAFSFDLRGNLRVPKCDLKIPKEPQVLLLGLQVPRGLLGPHRVSRSGATPLSKSRPKDRSPEL</sequence>
<proteinExistence type="predicted"/>
<reference evidence="2" key="1">
    <citation type="submission" date="2019-12" db="EMBL/GenBank/DDBJ databases">
        <title>Genome sequencing and annotation of Brassica cretica.</title>
        <authorList>
            <person name="Studholme D.J."/>
            <person name="Sarris P.F."/>
        </authorList>
    </citation>
    <scope>NUCLEOTIDE SEQUENCE</scope>
    <source>
        <strain evidence="2">PFS-001/15</strain>
        <tissue evidence="2">Leaf</tissue>
    </source>
</reference>
<evidence type="ECO:0000313" key="3">
    <source>
        <dbReference type="Proteomes" id="UP000712281"/>
    </source>
</evidence>
<dbReference type="Proteomes" id="UP000712281">
    <property type="component" value="Unassembled WGS sequence"/>
</dbReference>
<comment type="caution">
    <text evidence="2">The sequence shown here is derived from an EMBL/GenBank/DDBJ whole genome shotgun (WGS) entry which is preliminary data.</text>
</comment>
<dbReference type="EMBL" id="QGKW02000007">
    <property type="protein sequence ID" value="KAF2617756.1"/>
    <property type="molecule type" value="Genomic_DNA"/>
</dbReference>
<feature type="region of interest" description="Disordered" evidence="1">
    <location>
        <begin position="1"/>
        <end position="25"/>
    </location>
</feature>
<dbReference type="AlphaFoldDB" id="A0A8S9MK37"/>
<evidence type="ECO:0000256" key="1">
    <source>
        <dbReference type="SAM" id="MobiDB-lite"/>
    </source>
</evidence>
<accession>A0A8S9MK37</accession>
<feature type="region of interest" description="Disordered" evidence="1">
    <location>
        <begin position="144"/>
        <end position="168"/>
    </location>
</feature>
<name>A0A8S9MK37_BRACR</name>